<dbReference type="Proteomes" id="UP000217790">
    <property type="component" value="Unassembled WGS sequence"/>
</dbReference>
<gene>
    <name evidence="1" type="ORF">ARMGADRAFT_1037474</name>
</gene>
<proteinExistence type="predicted"/>
<name>A0A2H3CR28_ARMGA</name>
<sequence length="254" mass="28240">MYTTHKVTKPRDRLIAFSGIVEHFQEVWPDSKYIASLWSHQLPKSLLWHSCSPSEPRPPSYCAPSWSWASIDSGVENFNGSQSCYGMVHLEDIDEGQDYEYAVCVVQFCNAETNTHGEITNGCLILDANLWKAVWDPVQEVLTDVPSVQTYHSAKISPLVSEKGVTEHGMGTVSCDAAEPISQEIGEVYLAIVTATSEALFGLVLVLATNKITNTQEDAFINSFHHVGVFALSLKTDVDDTWKNSSEYQHIKII</sequence>
<dbReference type="InParanoid" id="A0A2H3CR28"/>
<reference evidence="2" key="1">
    <citation type="journal article" date="2017" name="Nat. Ecol. Evol.">
        <title>Genome expansion and lineage-specific genetic innovations in the forest pathogenic fungi Armillaria.</title>
        <authorList>
            <person name="Sipos G."/>
            <person name="Prasanna A.N."/>
            <person name="Walter M.C."/>
            <person name="O'Connor E."/>
            <person name="Balint B."/>
            <person name="Krizsan K."/>
            <person name="Kiss B."/>
            <person name="Hess J."/>
            <person name="Varga T."/>
            <person name="Slot J."/>
            <person name="Riley R."/>
            <person name="Boka B."/>
            <person name="Rigling D."/>
            <person name="Barry K."/>
            <person name="Lee J."/>
            <person name="Mihaltcheva S."/>
            <person name="LaButti K."/>
            <person name="Lipzen A."/>
            <person name="Waldron R."/>
            <person name="Moloney N.M."/>
            <person name="Sperisen C."/>
            <person name="Kredics L."/>
            <person name="Vagvoelgyi C."/>
            <person name="Patrignani A."/>
            <person name="Fitzpatrick D."/>
            <person name="Nagy I."/>
            <person name="Doyle S."/>
            <person name="Anderson J.B."/>
            <person name="Grigoriev I.V."/>
            <person name="Gueldener U."/>
            <person name="Muensterkoetter M."/>
            <person name="Nagy L.G."/>
        </authorList>
    </citation>
    <scope>NUCLEOTIDE SEQUENCE [LARGE SCALE GENOMIC DNA]</scope>
    <source>
        <strain evidence="2">Ar21-2</strain>
    </source>
</reference>
<accession>A0A2H3CR28</accession>
<dbReference type="EMBL" id="KZ293702">
    <property type="protein sequence ID" value="PBK83854.1"/>
    <property type="molecule type" value="Genomic_DNA"/>
</dbReference>
<dbReference type="PANTHER" id="PTHR33112:SF10">
    <property type="entry name" value="TOL"/>
    <property type="match status" value="1"/>
</dbReference>
<dbReference type="OMA" id="PHINDSR"/>
<evidence type="ECO:0000313" key="2">
    <source>
        <dbReference type="Proteomes" id="UP000217790"/>
    </source>
</evidence>
<organism evidence="1 2">
    <name type="scientific">Armillaria gallica</name>
    <name type="common">Bulbous honey fungus</name>
    <name type="synonym">Armillaria bulbosa</name>
    <dbReference type="NCBI Taxonomy" id="47427"/>
    <lineage>
        <taxon>Eukaryota</taxon>
        <taxon>Fungi</taxon>
        <taxon>Dikarya</taxon>
        <taxon>Basidiomycota</taxon>
        <taxon>Agaricomycotina</taxon>
        <taxon>Agaricomycetes</taxon>
        <taxon>Agaricomycetidae</taxon>
        <taxon>Agaricales</taxon>
        <taxon>Marasmiineae</taxon>
        <taxon>Physalacriaceae</taxon>
        <taxon>Armillaria</taxon>
    </lineage>
</organism>
<keyword evidence="2" id="KW-1185">Reference proteome</keyword>
<dbReference type="PANTHER" id="PTHR33112">
    <property type="entry name" value="DOMAIN PROTEIN, PUTATIVE-RELATED"/>
    <property type="match status" value="1"/>
</dbReference>
<dbReference type="STRING" id="47427.A0A2H3CR28"/>
<evidence type="ECO:0008006" key="3">
    <source>
        <dbReference type="Google" id="ProtNLM"/>
    </source>
</evidence>
<protein>
    <recommendedName>
        <fullName evidence="3">Heterokaryon incompatibility domain-containing protein</fullName>
    </recommendedName>
</protein>
<dbReference type="AlphaFoldDB" id="A0A2H3CR28"/>
<evidence type="ECO:0000313" key="1">
    <source>
        <dbReference type="EMBL" id="PBK83854.1"/>
    </source>
</evidence>
<dbReference type="OrthoDB" id="5125733at2759"/>